<accession>A0ABP0XH83</accession>
<sequence length="155" mass="17053">MEWNGTPSSSAGFNAPPLVPGSGYRINDGLPVEFTLLFVDNDNRILPVSLGKTSRRQVTGISGHTGEGREGGAVSNPGHAVAYDTSPVLQSMATSIMCMWVISLFTRSPAVDNRFPCFGLLRLGLFSLVLRVPFERVPLFPCLILTQHRWDDWLY</sequence>
<evidence type="ECO:0000313" key="2">
    <source>
        <dbReference type="Proteomes" id="UP001497444"/>
    </source>
</evidence>
<proteinExistence type="predicted"/>
<reference evidence="1" key="1">
    <citation type="submission" date="2024-02" db="EMBL/GenBank/DDBJ databases">
        <authorList>
            <consortium name="ELIXIR-Norway"/>
            <consortium name="Elixir Norway"/>
        </authorList>
    </citation>
    <scope>NUCLEOTIDE SEQUENCE</scope>
</reference>
<gene>
    <name evidence="1" type="ORF">CSSPJE1EN1_LOCUS23972</name>
</gene>
<dbReference type="Proteomes" id="UP001497444">
    <property type="component" value="Chromosome 9"/>
</dbReference>
<dbReference type="EMBL" id="OZ020104">
    <property type="protein sequence ID" value="CAK9278494.1"/>
    <property type="molecule type" value="Genomic_DNA"/>
</dbReference>
<name>A0ABP0XH83_9BRYO</name>
<keyword evidence="2" id="KW-1185">Reference proteome</keyword>
<evidence type="ECO:0000313" key="1">
    <source>
        <dbReference type="EMBL" id="CAK9278494.1"/>
    </source>
</evidence>
<protein>
    <submittedName>
        <fullName evidence="1">Uncharacterized protein</fullName>
    </submittedName>
</protein>
<organism evidence="1 2">
    <name type="scientific">Sphagnum jensenii</name>
    <dbReference type="NCBI Taxonomy" id="128206"/>
    <lineage>
        <taxon>Eukaryota</taxon>
        <taxon>Viridiplantae</taxon>
        <taxon>Streptophyta</taxon>
        <taxon>Embryophyta</taxon>
        <taxon>Bryophyta</taxon>
        <taxon>Sphagnophytina</taxon>
        <taxon>Sphagnopsida</taxon>
        <taxon>Sphagnales</taxon>
        <taxon>Sphagnaceae</taxon>
        <taxon>Sphagnum</taxon>
    </lineage>
</organism>